<evidence type="ECO:0000313" key="9">
    <source>
        <dbReference type="EMBL" id="MFC4077166.1"/>
    </source>
</evidence>
<evidence type="ECO:0000256" key="3">
    <source>
        <dbReference type="ARBA" id="ARBA00022475"/>
    </source>
</evidence>
<gene>
    <name evidence="9" type="ORF">ACFOUO_10100</name>
</gene>
<accession>A0ABV8JDZ5</accession>
<feature type="transmembrane region" description="Helical" evidence="7">
    <location>
        <begin position="966"/>
        <end position="985"/>
    </location>
</feature>
<feature type="transmembrane region" description="Helical" evidence="7">
    <location>
        <begin position="864"/>
        <end position="883"/>
    </location>
</feature>
<dbReference type="Pfam" id="PF03176">
    <property type="entry name" value="MMPL"/>
    <property type="match status" value="2"/>
</dbReference>
<dbReference type="Proteomes" id="UP001595843">
    <property type="component" value="Unassembled WGS sequence"/>
</dbReference>
<dbReference type="InterPro" id="IPR050545">
    <property type="entry name" value="Mycobact_MmpL"/>
</dbReference>
<dbReference type="InterPro" id="IPR000731">
    <property type="entry name" value="SSD"/>
</dbReference>
<sequence length="1046" mass="114650">MRRIIRLKWFILLGWAAVALLALVTMPDLGELTREKGTPEIPDRYSSQVAEELTEKELTPSSGGNEMTVLAVFHSDGKMTREHLREVETTLKALEADKELGVNEVLTHFKEKELEERFLSKDRSTVLASLTVDRGERTVEEVRTGLDKALAKVSVDHYLTGSELINEDFARTTLDGVRKTEVFTVAFIIIVLILVFRSPVAPLVSLVTVAFAYVVSLGTVAHLVDQFDFPFANFTQIFLVLVLFGIGTDYNILLFSRFKEELNKRKSVAESIVVTYKTAGKTVFYSGLAVLIGFSCLGLAQFSIYQAGVAVAIGIFFLWASLVTLGPVFMSLIGAKLFWPVKTAKRHRESRIWAFLSAFSYRRPLPALLIVTLVTVPVLFFYEGKLSYDSLEEVDESYSSVKGFDIVADEFKPGQTMPAQVVWKNDQPLDSKESLAFIDQITEAMEQSPGVDTVYGPTRPKGEPIRELYVQNQTKQTKEGLEKAGEGAGDIQKGLDKASQRLEGGDRDFSRAGELITGTQAARAGIGDVNRAMREIQAGFNQGAAGAEKIHSGLTALRGSMKELSVSTDRLHNGYNELYKGYQTFGGEYRKVEMGVAGLQPALIGLKHQVAALRNKPGMDNDPDIRRIEASIDGLIAAVNRLDTGFKRLNREYGATNRKFAEVNAGLKRVTSGQKRMVEGLDALNTGSAALVAGLKKGTAGQSQVTEALSRIKGGLGKVNTGQKKLFQGLGTLDDNLSKLQNGLASSSNGLGSIEKGLREAEGYLGDLSGSDASRTFFVPKKVREGKEFRKALDAYMSDDRRTMQWNIVLNGDPYSEGAMETAADLDRTVAAKLQNTDYEDGKFGIGGISSQNRDLKRISTSDFNRTALLMLAGISLVLLWILRSFWNTVYIIGSLILSYFTALTTTELIFSDLLGYPGLTWTVPFFSLIMVVSLGVDYSIFLMMRYLEYRHLTPGEAIIEASKNIGGVVFSAAVILSGTFAALYPSGVLTLLQIATVVIIGLFLLAVLILPVFLPAMFSITRRLAADPDRRGIPDGEGRIDSAAR</sequence>
<keyword evidence="10" id="KW-1185">Reference proteome</keyword>
<keyword evidence="3" id="KW-1003">Cell membrane</keyword>
<dbReference type="InterPro" id="IPR004869">
    <property type="entry name" value="MMPL_dom"/>
</dbReference>
<keyword evidence="4 7" id="KW-0812">Transmembrane</keyword>
<dbReference type="PANTHER" id="PTHR33406">
    <property type="entry name" value="MEMBRANE PROTEIN MJ1562-RELATED"/>
    <property type="match status" value="1"/>
</dbReference>
<feature type="transmembrane region" description="Helical" evidence="7">
    <location>
        <begin position="203"/>
        <end position="224"/>
    </location>
</feature>
<protein>
    <submittedName>
        <fullName evidence="9">MMPL family transporter</fullName>
    </submittedName>
</protein>
<comment type="subcellular location">
    <subcellularLocation>
        <location evidence="1">Cell membrane</location>
        <topology evidence="1">Multi-pass membrane protein</topology>
    </subcellularLocation>
</comment>
<dbReference type="PANTHER" id="PTHR33406:SF6">
    <property type="entry name" value="MEMBRANE PROTEIN YDGH-RELATED"/>
    <property type="match status" value="1"/>
</dbReference>
<evidence type="ECO:0000313" key="10">
    <source>
        <dbReference type="Proteomes" id="UP001595843"/>
    </source>
</evidence>
<evidence type="ECO:0000256" key="6">
    <source>
        <dbReference type="ARBA" id="ARBA00023136"/>
    </source>
</evidence>
<feature type="transmembrane region" description="Helical" evidence="7">
    <location>
        <begin position="236"/>
        <end position="256"/>
    </location>
</feature>
<evidence type="ECO:0000256" key="7">
    <source>
        <dbReference type="SAM" id="Phobius"/>
    </source>
</evidence>
<reference evidence="10" key="1">
    <citation type="journal article" date="2019" name="Int. J. Syst. Evol. Microbiol.">
        <title>The Global Catalogue of Microorganisms (GCM) 10K type strain sequencing project: providing services to taxonomists for standard genome sequencing and annotation.</title>
        <authorList>
            <consortium name="The Broad Institute Genomics Platform"/>
            <consortium name="The Broad Institute Genome Sequencing Center for Infectious Disease"/>
            <person name="Wu L."/>
            <person name="Ma J."/>
        </authorList>
    </citation>
    <scope>NUCLEOTIDE SEQUENCE [LARGE SCALE GENOMIC DNA]</scope>
    <source>
        <strain evidence="10">IBRC-M 10813</strain>
    </source>
</reference>
<evidence type="ECO:0000259" key="8">
    <source>
        <dbReference type="PROSITE" id="PS50156"/>
    </source>
</evidence>
<dbReference type="RefSeq" id="WP_380704744.1">
    <property type="nucleotide sequence ID" value="NZ_JBHSAP010000009.1"/>
</dbReference>
<keyword evidence="6 7" id="KW-0472">Membrane</keyword>
<dbReference type="Gene3D" id="1.10.287.950">
    <property type="entry name" value="Methyl-accepting chemotaxis protein"/>
    <property type="match status" value="1"/>
</dbReference>
<dbReference type="PROSITE" id="PS50156">
    <property type="entry name" value="SSD"/>
    <property type="match status" value="1"/>
</dbReference>
<dbReference type="EMBL" id="JBHSAP010000009">
    <property type="protein sequence ID" value="MFC4077166.1"/>
    <property type="molecule type" value="Genomic_DNA"/>
</dbReference>
<dbReference type="Gene3D" id="1.20.1640.10">
    <property type="entry name" value="Multidrug efflux transporter AcrB transmembrane domain"/>
    <property type="match status" value="2"/>
</dbReference>
<evidence type="ECO:0000256" key="2">
    <source>
        <dbReference type="ARBA" id="ARBA00010157"/>
    </source>
</evidence>
<comment type="caution">
    <text evidence="9">The sequence shown here is derived from an EMBL/GenBank/DDBJ whole genome shotgun (WGS) entry which is preliminary data.</text>
</comment>
<dbReference type="SUPFAM" id="SSF82866">
    <property type="entry name" value="Multidrug efflux transporter AcrB transmembrane domain"/>
    <property type="match status" value="2"/>
</dbReference>
<feature type="transmembrane region" description="Helical" evidence="7">
    <location>
        <begin position="365"/>
        <end position="382"/>
    </location>
</feature>
<organism evidence="9 10">
    <name type="scientific">Salinithrix halophila</name>
    <dbReference type="NCBI Taxonomy" id="1485204"/>
    <lineage>
        <taxon>Bacteria</taxon>
        <taxon>Bacillati</taxon>
        <taxon>Bacillota</taxon>
        <taxon>Bacilli</taxon>
        <taxon>Bacillales</taxon>
        <taxon>Thermoactinomycetaceae</taxon>
        <taxon>Salinithrix</taxon>
    </lineage>
</organism>
<feature type="transmembrane region" description="Helical" evidence="7">
    <location>
        <begin position="991"/>
        <end position="1015"/>
    </location>
</feature>
<proteinExistence type="inferred from homology"/>
<evidence type="ECO:0000256" key="4">
    <source>
        <dbReference type="ARBA" id="ARBA00022692"/>
    </source>
</evidence>
<keyword evidence="5 7" id="KW-1133">Transmembrane helix</keyword>
<feature type="transmembrane region" description="Helical" evidence="7">
    <location>
        <begin position="180"/>
        <end position="196"/>
    </location>
</feature>
<feature type="transmembrane region" description="Helical" evidence="7">
    <location>
        <begin position="283"/>
        <end position="304"/>
    </location>
</feature>
<comment type="similarity">
    <text evidence="2">Belongs to the resistance-nodulation-cell division (RND) (TC 2.A.6) family. MmpL subfamily.</text>
</comment>
<feature type="transmembrane region" description="Helical" evidence="7">
    <location>
        <begin position="890"/>
        <end position="911"/>
    </location>
</feature>
<feature type="transmembrane region" description="Helical" evidence="7">
    <location>
        <begin position="923"/>
        <end position="945"/>
    </location>
</feature>
<evidence type="ECO:0000256" key="5">
    <source>
        <dbReference type="ARBA" id="ARBA00022989"/>
    </source>
</evidence>
<evidence type="ECO:0000256" key="1">
    <source>
        <dbReference type="ARBA" id="ARBA00004651"/>
    </source>
</evidence>
<name>A0ABV8JDZ5_9BACL</name>
<feature type="domain" description="SSD" evidence="8">
    <location>
        <begin position="203"/>
        <end position="332"/>
    </location>
</feature>
<feature type="transmembrane region" description="Helical" evidence="7">
    <location>
        <begin position="310"/>
        <end position="339"/>
    </location>
</feature>